<keyword evidence="3 6" id="KW-0813">Transport</keyword>
<dbReference type="InterPro" id="IPR050492">
    <property type="entry name" value="Bact_metal-bind_prot9"/>
</dbReference>
<comment type="caution">
    <text evidence="8">The sequence shown here is derived from an EMBL/GenBank/DDBJ whole genome shotgun (WGS) entry which is preliminary data.</text>
</comment>
<dbReference type="Gene3D" id="3.40.50.1980">
    <property type="entry name" value="Nitrogenase molybdenum iron protein domain"/>
    <property type="match status" value="2"/>
</dbReference>
<evidence type="ECO:0000313" key="8">
    <source>
        <dbReference type="EMBL" id="GAA4338354.1"/>
    </source>
</evidence>
<dbReference type="Proteomes" id="UP001501671">
    <property type="component" value="Unassembled WGS sequence"/>
</dbReference>
<dbReference type="PRINTS" id="PR00691">
    <property type="entry name" value="ADHESINB"/>
</dbReference>
<keyword evidence="5" id="KW-0732">Signal</keyword>
<evidence type="ECO:0000256" key="3">
    <source>
        <dbReference type="ARBA" id="ARBA00022448"/>
    </source>
</evidence>
<dbReference type="PANTHER" id="PTHR42953:SF1">
    <property type="entry name" value="METAL-BINDING PROTEIN HI_0362-RELATED"/>
    <property type="match status" value="1"/>
</dbReference>
<gene>
    <name evidence="8" type="primary">aztC</name>
    <name evidence="8" type="ORF">GCM10023144_35290</name>
</gene>
<proteinExistence type="inferred from homology"/>
<dbReference type="InterPro" id="IPR006129">
    <property type="entry name" value="AdhesinB"/>
</dbReference>
<protein>
    <submittedName>
        <fullName evidence="8">Zinc ABC transporter substrate-binding protein AztC</fullName>
    </submittedName>
</protein>
<evidence type="ECO:0000256" key="6">
    <source>
        <dbReference type="RuleBase" id="RU003512"/>
    </source>
</evidence>
<evidence type="ECO:0000256" key="4">
    <source>
        <dbReference type="ARBA" id="ARBA00022723"/>
    </source>
</evidence>
<accession>A0ABP8HF29</accession>
<keyword evidence="4" id="KW-0479">Metal-binding</keyword>
<sequence length="350" mass="36881">MARRLRSVALFYVITLPMLLGAWAPAQARELRVVASFSIIADMARQVGGDHIRLATLVGPDGDSHVYEPTPADAVAVAEADVVLVNGLQFEGFIPRLVQASGTRARLVEVSRGIEPLEAAGRAGLAEAAGGAEAGHGAHGQQDGHGHPAGQQQGSEPHAHHHHGKYDPHAWQSARNAQVYVGNIIQALCEADQADCGVYQSNGNAYLARLRALDDEIAAMMRAIPPDRRRVISSHAAFGYFSRAYGITFLAPEGISTDADPTAADVAALIAQARAQQVAAIFMENITNPRLIRQIADETGMRVNATLYSDALSGASGPAATYVDMMRYNANAIRAAIMGGPAAGRQAPGA</sequence>
<feature type="region of interest" description="Disordered" evidence="7">
    <location>
        <begin position="125"/>
        <end position="168"/>
    </location>
</feature>
<organism evidence="8 9">
    <name type="scientific">Pigmentiphaga soli</name>
    <dbReference type="NCBI Taxonomy" id="1007095"/>
    <lineage>
        <taxon>Bacteria</taxon>
        <taxon>Pseudomonadati</taxon>
        <taxon>Pseudomonadota</taxon>
        <taxon>Betaproteobacteria</taxon>
        <taxon>Burkholderiales</taxon>
        <taxon>Alcaligenaceae</taxon>
        <taxon>Pigmentiphaga</taxon>
    </lineage>
</organism>
<evidence type="ECO:0000313" key="9">
    <source>
        <dbReference type="Proteomes" id="UP001501671"/>
    </source>
</evidence>
<dbReference type="Pfam" id="PF01297">
    <property type="entry name" value="ZnuA"/>
    <property type="match status" value="1"/>
</dbReference>
<evidence type="ECO:0000256" key="7">
    <source>
        <dbReference type="SAM" id="MobiDB-lite"/>
    </source>
</evidence>
<reference evidence="9" key="1">
    <citation type="journal article" date="2019" name="Int. J. Syst. Evol. Microbiol.">
        <title>The Global Catalogue of Microorganisms (GCM) 10K type strain sequencing project: providing services to taxonomists for standard genome sequencing and annotation.</title>
        <authorList>
            <consortium name="The Broad Institute Genomics Platform"/>
            <consortium name="The Broad Institute Genome Sequencing Center for Infectious Disease"/>
            <person name="Wu L."/>
            <person name="Ma J."/>
        </authorList>
    </citation>
    <scope>NUCLEOTIDE SEQUENCE [LARGE SCALE GENOMIC DNA]</scope>
    <source>
        <strain evidence="9">JCM 17666</strain>
    </source>
</reference>
<dbReference type="EMBL" id="BAABFO010000019">
    <property type="protein sequence ID" value="GAA4338354.1"/>
    <property type="molecule type" value="Genomic_DNA"/>
</dbReference>
<keyword evidence="9" id="KW-1185">Reference proteome</keyword>
<evidence type="ECO:0000256" key="2">
    <source>
        <dbReference type="ARBA" id="ARBA00011028"/>
    </source>
</evidence>
<evidence type="ECO:0000256" key="5">
    <source>
        <dbReference type="ARBA" id="ARBA00022729"/>
    </source>
</evidence>
<dbReference type="SUPFAM" id="SSF53807">
    <property type="entry name" value="Helical backbone' metal receptor"/>
    <property type="match status" value="1"/>
</dbReference>
<dbReference type="PRINTS" id="PR00690">
    <property type="entry name" value="ADHESNFAMILY"/>
</dbReference>
<dbReference type="InterPro" id="IPR006128">
    <property type="entry name" value="Lipoprotein_PsaA-like"/>
</dbReference>
<comment type="similarity">
    <text evidence="2 6">Belongs to the bacterial solute-binding protein 9 family.</text>
</comment>
<name>A0ABP8HF29_9BURK</name>
<comment type="subcellular location">
    <subcellularLocation>
        <location evidence="1">Cell envelope</location>
    </subcellularLocation>
</comment>
<dbReference type="InterPro" id="IPR006127">
    <property type="entry name" value="ZnuA-like"/>
</dbReference>
<evidence type="ECO:0000256" key="1">
    <source>
        <dbReference type="ARBA" id="ARBA00004196"/>
    </source>
</evidence>
<dbReference type="PANTHER" id="PTHR42953">
    <property type="entry name" value="HIGH-AFFINITY ZINC UPTAKE SYSTEM PROTEIN ZNUA-RELATED"/>
    <property type="match status" value="1"/>
</dbReference>